<evidence type="ECO:0000313" key="2">
    <source>
        <dbReference type="Proteomes" id="UP000887540"/>
    </source>
</evidence>
<proteinExistence type="predicted"/>
<dbReference type="InterPro" id="IPR019425">
    <property type="entry name" value="7TM_GPCR_serpentine_rcpt_Srt"/>
</dbReference>
<dbReference type="AlphaFoldDB" id="A0A914C766"/>
<dbReference type="Pfam" id="PF10321">
    <property type="entry name" value="7TM_GPCR_Srt"/>
    <property type="match status" value="1"/>
</dbReference>
<evidence type="ECO:0000256" key="1">
    <source>
        <dbReference type="SAM" id="Phobius"/>
    </source>
</evidence>
<reference evidence="3" key="1">
    <citation type="submission" date="2022-11" db="UniProtKB">
        <authorList>
            <consortium name="WormBaseParasite"/>
        </authorList>
    </citation>
    <scope>IDENTIFICATION</scope>
</reference>
<organism evidence="2 3">
    <name type="scientific">Acrobeloides nanus</name>
    <dbReference type="NCBI Taxonomy" id="290746"/>
    <lineage>
        <taxon>Eukaryota</taxon>
        <taxon>Metazoa</taxon>
        <taxon>Ecdysozoa</taxon>
        <taxon>Nematoda</taxon>
        <taxon>Chromadorea</taxon>
        <taxon>Rhabditida</taxon>
        <taxon>Tylenchina</taxon>
        <taxon>Cephalobomorpha</taxon>
        <taxon>Cephaloboidea</taxon>
        <taxon>Cephalobidae</taxon>
        <taxon>Acrobeloides</taxon>
    </lineage>
</organism>
<keyword evidence="2" id="KW-1185">Reference proteome</keyword>
<protein>
    <submittedName>
        <fullName evidence="3">Uncharacterized protein</fullName>
    </submittedName>
</protein>
<dbReference type="PANTHER" id="PTHR23021">
    <property type="entry name" value="SERPENTINE RECEPTOR, CLASS T"/>
    <property type="match status" value="1"/>
</dbReference>
<keyword evidence="1" id="KW-0472">Membrane</keyword>
<evidence type="ECO:0000313" key="3">
    <source>
        <dbReference type="WBParaSite" id="ACRNAN_Path_374.g1427.t1"/>
    </source>
</evidence>
<dbReference type="Proteomes" id="UP000887540">
    <property type="component" value="Unplaced"/>
</dbReference>
<sequence length="178" mass="20063">MDSLFNNPFVGMNDIHVDNNNYLNMFVFYHNFATSAIFPLLHILLCVILIIKTKGGNASVTNLQKQMIIQSIVISAFLVIASLTFVYMQLFPVGHIYMIFSHFSWQACHGASVFTYIFINKSMRNEAILMIKQLLGIQARIDPLNPVSVHINPTWLKGRAAGSNNQTNQTDNTLNVNV</sequence>
<accession>A0A914C766</accession>
<dbReference type="PANTHER" id="PTHR23021:SF11">
    <property type="entry name" value="SERPENTINE RECEPTOR, CLASS T"/>
    <property type="match status" value="1"/>
</dbReference>
<name>A0A914C766_9BILA</name>
<keyword evidence="1" id="KW-1133">Transmembrane helix</keyword>
<dbReference type="SUPFAM" id="SSF81321">
    <property type="entry name" value="Family A G protein-coupled receptor-like"/>
    <property type="match status" value="1"/>
</dbReference>
<feature type="transmembrane region" description="Helical" evidence="1">
    <location>
        <begin position="72"/>
        <end position="90"/>
    </location>
</feature>
<feature type="transmembrane region" description="Helical" evidence="1">
    <location>
        <begin position="28"/>
        <end position="51"/>
    </location>
</feature>
<keyword evidence="1" id="KW-0812">Transmembrane</keyword>
<feature type="transmembrane region" description="Helical" evidence="1">
    <location>
        <begin position="96"/>
        <end position="119"/>
    </location>
</feature>
<dbReference type="WBParaSite" id="ACRNAN_Path_374.g1427.t1">
    <property type="protein sequence ID" value="ACRNAN_Path_374.g1427.t1"/>
    <property type="gene ID" value="ACRNAN_Path_374.g1427"/>
</dbReference>